<dbReference type="AlphaFoldDB" id="A0A5B2XEE4"/>
<dbReference type="PANTHER" id="PTHR42988">
    <property type="entry name" value="PHOSPHOHYDROLASE"/>
    <property type="match status" value="1"/>
</dbReference>
<dbReference type="PANTHER" id="PTHR42988:SF2">
    <property type="entry name" value="CYCLIC NUCLEOTIDE PHOSPHODIESTERASE CBUA0032-RELATED"/>
    <property type="match status" value="1"/>
</dbReference>
<dbReference type="GO" id="GO:0016787">
    <property type="term" value="F:hydrolase activity"/>
    <property type="evidence" value="ECO:0007669"/>
    <property type="project" value="UniProtKB-KW"/>
</dbReference>
<dbReference type="OrthoDB" id="5241795at2"/>
<keyword evidence="2" id="KW-0378">Hydrolase</keyword>
<dbReference type="InterPro" id="IPR029052">
    <property type="entry name" value="Metallo-depent_PP-like"/>
</dbReference>
<gene>
    <name evidence="6" type="ORF">F0L68_16705</name>
</gene>
<reference evidence="6 7" key="1">
    <citation type="submission" date="2019-09" db="EMBL/GenBank/DDBJ databases">
        <title>Goodfellowia gen. nov., a new genus of the Pseudonocardineae related to Actinoalloteichus, containing Goodfellowia coeruleoviolacea gen. nov., comb. nov. gen. nov., comb. nov.</title>
        <authorList>
            <person name="Labeda D."/>
        </authorList>
    </citation>
    <scope>NUCLEOTIDE SEQUENCE [LARGE SCALE GENOMIC DNA]</scope>
    <source>
        <strain evidence="6 7">AN110305</strain>
    </source>
</reference>
<dbReference type="RefSeq" id="WP_149850507.1">
    <property type="nucleotide sequence ID" value="NZ_VUOB01000028.1"/>
</dbReference>
<evidence type="ECO:0000256" key="2">
    <source>
        <dbReference type="ARBA" id="ARBA00022801"/>
    </source>
</evidence>
<comment type="caution">
    <text evidence="6">The sequence shown here is derived from an EMBL/GenBank/DDBJ whole genome shotgun (WGS) entry which is preliminary data.</text>
</comment>
<dbReference type="EMBL" id="VUOB01000028">
    <property type="protein sequence ID" value="KAA2261429.1"/>
    <property type="molecule type" value="Genomic_DNA"/>
</dbReference>
<dbReference type="InterPro" id="IPR050884">
    <property type="entry name" value="CNP_phosphodiesterase-III"/>
</dbReference>
<name>A0A5B2XEE4_9PSEU</name>
<dbReference type="GO" id="GO:0046872">
    <property type="term" value="F:metal ion binding"/>
    <property type="evidence" value="ECO:0007669"/>
    <property type="project" value="UniProtKB-KW"/>
</dbReference>
<evidence type="ECO:0000256" key="3">
    <source>
        <dbReference type="ARBA" id="ARBA00023004"/>
    </source>
</evidence>
<accession>A0A5B2XEE4</accession>
<evidence type="ECO:0000313" key="6">
    <source>
        <dbReference type="EMBL" id="KAA2261429.1"/>
    </source>
</evidence>
<sequence>MTAPDLTLIQLSDSHIVGDDTLMHGAVDTLANLTAALDAVHASGVAVHGLLLSGDLTDNGSPAAYRRLRAVVEPAAARLRCPAIYAMGNHDERSAFRAALLPDDPGDGPCDTVHRIAGLRIIVLDTTVPGRHDGHLDAEQLDWLRAQLAQSAPLGTVLVLHHPPLPSPVPTVHLLRLKDADRLAAVVAGSDVRLVLSGHAHHTGCGTLAGIPVWVSPALAYRVDTLPPRERLRGVVGSGLTRIDLIDGAFVATAVDLVGAPPVYDRDRDDLVRYVSDRTRELG</sequence>
<dbReference type="Pfam" id="PF00149">
    <property type="entry name" value="Metallophos"/>
    <property type="match status" value="1"/>
</dbReference>
<protein>
    <submittedName>
        <fullName evidence="6">Metallophosphatase</fullName>
    </submittedName>
</protein>
<organism evidence="6 7">
    <name type="scientific">Solihabitans fulvus</name>
    <dbReference type="NCBI Taxonomy" id="1892852"/>
    <lineage>
        <taxon>Bacteria</taxon>
        <taxon>Bacillati</taxon>
        <taxon>Actinomycetota</taxon>
        <taxon>Actinomycetes</taxon>
        <taxon>Pseudonocardiales</taxon>
        <taxon>Pseudonocardiaceae</taxon>
        <taxon>Solihabitans</taxon>
    </lineage>
</organism>
<keyword evidence="7" id="KW-1185">Reference proteome</keyword>
<dbReference type="Proteomes" id="UP000323454">
    <property type="component" value="Unassembled WGS sequence"/>
</dbReference>
<dbReference type="Gene3D" id="3.60.21.10">
    <property type="match status" value="1"/>
</dbReference>
<evidence type="ECO:0000313" key="7">
    <source>
        <dbReference type="Proteomes" id="UP000323454"/>
    </source>
</evidence>
<dbReference type="SUPFAM" id="SSF56300">
    <property type="entry name" value="Metallo-dependent phosphatases"/>
    <property type="match status" value="1"/>
</dbReference>
<evidence type="ECO:0000256" key="4">
    <source>
        <dbReference type="ARBA" id="ARBA00025742"/>
    </source>
</evidence>
<evidence type="ECO:0000259" key="5">
    <source>
        <dbReference type="Pfam" id="PF00149"/>
    </source>
</evidence>
<dbReference type="InterPro" id="IPR004843">
    <property type="entry name" value="Calcineurin-like_PHP"/>
</dbReference>
<evidence type="ECO:0000256" key="1">
    <source>
        <dbReference type="ARBA" id="ARBA00022723"/>
    </source>
</evidence>
<keyword evidence="3" id="KW-0408">Iron</keyword>
<comment type="similarity">
    <text evidence="4">Belongs to the cyclic nucleotide phosphodiesterase class-III family.</text>
</comment>
<feature type="domain" description="Calcineurin-like phosphoesterase" evidence="5">
    <location>
        <begin position="7"/>
        <end position="202"/>
    </location>
</feature>
<proteinExistence type="inferred from homology"/>
<reference evidence="6 7" key="2">
    <citation type="submission" date="2019-09" db="EMBL/GenBank/DDBJ databases">
        <authorList>
            <person name="Jin C."/>
        </authorList>
    </citation>
    <scope>NUCLEOTIDE SEQUENCE [LARGE SCALE GENOMIC DNA]</scope>
    <source>
        <strain evidence="6 7">AN110305</strain>
    </source>
</reference>
<keyword evidence="1" id="KW-0479">Metal-binding</keyword>